<reference evidence="1" key="1">
    <citation type="submission" date="2022-08" db="EMBL/GenBank/DDBJ databases">
        <authorList>
            <person name="Kallberg Y."/>
            <person name="Tangrot J."/>
            <person name="Rosling A."/>
        </authorList>
    </citation>
    <scope>NUCLEOTIDE SEQUENCE</scope>
    <source>
        <strain evidence="1">Wild A</strain>
    </source>
</reference>
<evidence type="ECO:0000313" key="1">
    <source>
        <dbReference type="EMBL" id="CAI2171128.1"/>
    </source>
</evidence>
<sequence length="289" mass="34083">MVFTFEESRYLLPSEEKPIDYYYWLRIILRFLSEVQDGHSHKLYYLLDTFDTHIRVATLEPSNLDETVKCDYFFRFGRPLWYAQLSSAIRVGNNLSFELYVVVSEDCQTVITSSSSEPHLIQGGYRGETLAQLILLFAWDKHAITRSSPLNKAFNDIWEAIKDTDIANGQFPVKKIRKGTDLIIPVLINGKWMKRVLHLYWYRSKTIRLKHHIAQKPLQNLHLNIWEWKILKNTRCHIYLLYMQIGIEEVEHKILLSKNPNQISIALFGLTKKLYNCLNFKTDDESRNP</sequence>
<gene>
    <name evidence="1" type="ORF">FWILDA_LOCUS4925</name>
</gene>
<accession>A0A9W4WQG1</accession>
<dbReference type="AlphaFoldDB" id="A0A9W4WQG1"/>
<proteinExistence type="predicted"/>
<dbReference type="EMBL" id="CAMKVN010000784">
    <property type="protein sequence ID" value="CAI2171128.1"/>
    <property type="molecule type" value="Genomic_DNA"/>
</dbReference>
<evidence type="ECO:0000313" key="2">
    <source>
        <dbReference type="Proteomes" id="UP001153678"/>
    </source>
</evidence>
<keyword evidence="2" id="KW-1185">Reference proteome</keyword>
<name>A0A9W4WQG1_9GLOM</name>
<dbReference type="Proteomes" id="UP001153678">
    <property type="component" value="Unassembled WGS sequence"/>
</dbReference>
<dbReference type="OrthoDB" id="2411469at2759"/>
<organism evidence="1 2">
    <name type="scientific">Funneliformis geosporum</name>
    <dbReference type="NCBI Taxonomy" id="1117311"/>
    <lineage>
        <taxon>Eukaryota</taxon>
        <taxon>Fungi</taxon>
        <taxon>Fungi incertae sedis</taxon>
        <taxon>Mucoromycota</taxon>
        <taxon>Glomeromycotina</taxon>
        <taxon>Glomeromycetes</taxon>
        <taxon>Glomerales</taxon>
        <taxon>Glomeraceae</taxon>
        <taxon>Funneliformis</taxon>
    </lineage>
</organism>
<comment type="caution">
    <text evidence="1">The sequence shown here is derived from an EMBL/GenBank/DDBJ whole genome shotgun (WGS) entry which is preliminary data.</text>
</comment>
<protein>
    <submittedName>
        <fullName evidence="1">13867_t:CDS:1</fullName>
    </submittedName>
</protein>